<dbReference type="Proteomes" id="UP001516400">
    <property type="component" value="Unassembled WGS sequence"/>
</dbReference>
<feature type="compositionally biased region" description="Basic and acidic residues" evidence="10">
    <location>
        <begin position="473"/>
        <end position="483"/>
    </location>
</feature>
<dbReference type="InterPro" id="IPR015943">
    <property type="entry name" value="WD40/YVTN_repeat-like_dom_sf"/>
</dbReference>
<evidence type="ECO:0000256" key="7">
    <source>
        <dbReference type="ARBA" id="ARBA00023204"/>
    </source>
</evidence>
<feature type="repeat" description="WD" evidence="9">
    <location>
        <begin position="61"/>
        <end position="102"/>
    </location>
</feature>
<keyword evidence="8" id="KW-0539">Nucleus</keyword>
<organism evidence="12 13">
    <name type="scientific">Cryptolaemus montrouzieri</name>
    <dbReference type="NCBI Taxonomy" id="559131"/>
    <lineage>
        <taxon>Eukaryota</taxon>
        <taxon>Metazoa</taxon>
        <taxon>Ecdysozoa</taxon>
        <taxon>Arthropoda</taxon>
        <taxon>Hexapoda</taxon>
        <taxon>Insecta</taxon>
        <taxon>Pterygota</taxon>
        <taxon>Neoptera</taxon>
        <taxon>Endopterygota</taxon>
        <taxon>Coleoptera</taxon>
        <taxon>Polyphaga</taxon>
        <taxon>Cucujiformia</taxon>
        <taxon>Coccinelloidea</taxon>
        <taxon>Coccinellidae</taxon>
        <taxon>Scymninae</taxon>
        <taxon>Scymnini</taxon>
        <taxon>Cryptolaemus</taxon>
    </lineage>
</organism>
<keyword evidence="4" id="KW-0677">Repeat</keyword>
<feature type="domain" description="CAF1B/HIR1 beta-propeller" evidence="11">
    <location>
        <begin position="1"/>
        <end position="373"/>
    </location>
</feature>
<evidence type="ECO:0000256" key="1">
    <source>
        <dbReference type="ARBA" id="ARBA00004123"/>
    </source>
</evidence>
<dbReference type="InterPro" id="IPR055410">
    <property type="entry name" value="Beta-prop_CAF1B_HIR1"/>
</dbReference>
<evidence type="ECO:0000256" key="5">
    <source>
        <dbReference type="ARBA" id="ARBA00022763"/>
    </source>
</evidence>
<evidence type="ECO:0000256" key="3">
    <source>
        <dbReference type="ARBA" id="ARBA00022574"/>
    </source>
</evidence>
<evidence type="ECO:0000313" key="12">
    <source>
        <dbReference type="EMBL" id="KAL3278163.1"/>
    </source>
</evidence>
<reference evidence="12 13" key="1">
    <citation type="journal article" date="2021" name="BMC Biol.">
        <title>Horizontally acquired antibacterial genes associated with adaptive radiation of ladybird beetles.</title>
        <authorList>
            <person name="Li H.S."/>
            <person name="Tang X.F."/>
            <person name="Huang Y.H."/>
            <person name="Xu Z.Y."/>
            <person name="Chen M.L."/>
            <person name="Du X.Y."/>
            <person name="Qiu B.Y."/>
            <person name="Chen P.T."/>
            <person name="Zhang W."/>
            <person name="Slipinski A."/>
            <person name="Escalona H.E."/>
            <person name="Waterhouse R.M."/>
            <person name="Zwick A."/>
            <person name="Pang H."/>
        </authorList>
    </citation>
    <scope>NUCLEOTIDE SEQUENCE [LARGE SCALE GENOMIC DNA]</scope>
    <source>
        <strain evidence="12">SYSU2018</strain>
    </source>
</reference>
<evidence type="ECO:0000256" key="2">
    <source>
        <dbReference type="ARBA" id="ARBA00007306"/>
    </source>
</evidence>
<dbReference type="InterPro" id="IPR001632">
    <property type="entry name" value="WD40_G-protein_beta-like"/>
</dbReference>
<keyword evidence="7" id="KW-0234">DNA repair</keyword>
<evidence type="ECO:0000256" key="10">
    <source>
        <dbReference type="SAM" id="MobiDB-lite"/>
    </source>
</evidence>
<dbReference type="AlphaFoldDB" id="A0ABD2NHD0"/>
<dbReference type="Gene3D" id="2.130.10.10">
    <property type="entry name" value="YVTN repeat-like/Quinoprotein amine dehydrogenase"/>
    <property type="match status" value="2"/>
</dbReference>
<dbReference type="InterPro" id="IPR019775">
    <property type="entry name" value="WD40_repeat_CS"/>
</dbReference>
<dbReference type="Pfam" id="PF24105">
    <property type="entry name" value="Beta-prop_CAF1B_HIR1"/>
    <property type="match status" value="1"/>
</dbReference>
<keyword evidence="13" id="KW-1185">Reference proteome</keyword>
<gene>
    <name evidence="12" type="ORF">HHI36_013505</name>
</gene>
<sequence>MKCTIPEISWHNREPVLSVDLYPNLNSFYRLATAGGDCHVLIWQIIIEDDGSVKQEVISDLKRHQRSVNVVKWSPTGTYLASADDDANIIIWQLKTDNIPSLDDDSNDKETWNVLKIFRGHKEDIYDLCWSPDSSKLLSGSIDNTAILWDMQKGKSEQILTDHKGFVQGVAWDPKGQYIATISTDRICRIYDKIGKQVRARIAKGYLPVPSDHPLHEKEVKYFHDDTFKSFFRRLCFSPDGSVLIVPSGHIVPEEGKSLNCTYIFVVETNLPAAVLPFPKQCSTVVKCCPIYFELRENGPEPYIDLPYRILFAIGTDHDVILYDTQQIAPFARFNNIHYTRLTDLTWSVDGLLLIASSTDGFCTLITFEPDELGVQYVKEESDVEDNISNTSTSCETMEVCEIPDNPPPETKEVPKKPDKSVVRILTPRRIKKAPAAENNASILSFFKKTTDQTKGNSSLENIEKSANTDGQTDEKLLESKKK</sequence>
<comment type="subcellular location">
    <subcellularLocation>
        <location evidence="1">Nucleus</location>
    </subcellularLocation>
</comment>
<dbReference type="InterPro" id="IPR001680">
    <property type="entry name" value="WD40_rpt"/>
</dbReference>
<dbReference type="PROSITE" id="PS50082">
    <property type="entry name" value="WD_REPEATS_2"/>
    <property type="match status" value="3"/>
</dbReference>
<name>A0ABD2NHD0_9CUCU</name>
<dbReference type="PROSITE" id="PS00678">
    <property type="entry name" value="WD_REPEATS_1"/>
    <property type="match status" value="1"/>
</dbReference>
<dbReference type="SUPFAM" id="SSF50978">
    <property type="entry name" value="WD40 repeat-like"/>
    <property type="match status" value="1"/>
</dbReference>
<evidence type="ECO:0000256" key="4">
    <source>
        <dbReference type="ARBA" id="ARBA00022737"/>
    </source>
</evidence>
<evidence type="ECO:0000313" key="13">
    <source>
        <dbReference type="Proteomes" id="UP001516400"/>
    </source>
</evidence>
<evidence type="ECO:0000256" key="6">
    <source>
        <dbReference type="ARBA" id="ARBA00022853"/>
    </source>
</evidence>
<dbReference type="GO" id="GO:0005634">
    <property type="term" value="C:nucleus"/>
    <property type="evidence" value="ECO:0007669"/>
    <property type="project" value="UniProtKB-SubCell"/>
</dbReference>
<keyword evidence="3 9" id="KW-0853">WD repeat</keyword>
<feature type="repeat" description="WD" evidence="9">
    <location>
        <begin position="118"/>
        <end position="159"/>
    </location>
</feature>
<proteinExistence type="inferred from homology"/>
<accession>A0ABD2NHD0</accession>
<dbReference type="PANTHER" id="PTHR15271:SF4">
    <property type="entry name" value="CHROMATIN ASSEMBLY FACTOR 1 SUBUNIT B"/>
    <property type="match status" value="1"/>
</dbReference>
<dbReference type="GO" id="GO:0006325">
    <property type="term" value="P:chromatin organization"/>
    <property type="evidence" value="ECO:0007669"/>
    <property type="project" value="UniProtKB-KW"/>
</dbReference>
<dbReference type="FunFam" id="2.130.10.10:FF:002897">
    <property type="entry name" value="Protein HIRA homolog-like Protein"/>
    <property type="match status" value="1"/>
</dbReference>
<dbReference type="PRINTS" id="PR00319">
    <property type="entry name" value="GPROTEINB"/>
</dbReference>
<dbReference type="InterPro" id="IPR036322">
    <property type="entry name" value="WD40_repeat_dom_sf"/>
</dbReference>
<feature type="compositionally biased region" description="Polar residues" evidence="10">
    <location>
        <begin position="453"/>
        <end position="471"/>
    </location>
</feature>
<feature type="repeat" description="WD" evidence="9">
    <location>
        <begin position="160"/>
        <end position="192"/>
    </location>
</feature>
<dbReference type="EMBL" id="JABFTP020000103">
    <property type="protein sequence ID" value="KAL3278163.1"/>
    <property type="molecule type" value="Genomic_DNA"/>
</dbReference>
<dbReference type="PANTHER" id="PTHR15271">
    <property type="entry name" value="CHROMATIN ASSEMBLY FACTOR 1 SUBUNIT B"/>
    <property type="match status" value="1"/>
</dbReference>
<evidence type="ECO:0000256" key="8">
    <source>
        <dbReference type="ARBA" id="ARBA00023242"/>
    </source>
</evidence>
<keyword evidence="5" id="KW-0227">DNA damage</keyword>
<evidence type="ECO:0000259" key="11">
    <source>
        <dbReference type="Pfam" id="PF24105"/>
    </source>
</evidence>
<keyword evidence="6" id="KW-0156">Chromatin regulator</keyword>
<feature type="region of interest" description="Disordered" evidence="10">
    <location>
        <begin position="451"/>
        <end position="483"/>
    </location>
</feature>
<comment type="similarity">
    <text evidence="2">Belongs to the WD repeat HIR1 family.</text>
</comment>
<dbReference type="InterPro" id="IPR045145">
    <property type="entry name" value="PTHR15271"/>
</dbReference>
<comment type="caution">
    <text evidence="12">The sequence shown here is derived from an EMBL/GenBank/DDBJ whole genome shotgun (WGS) entry which is preliminary data.</text>
</comment>
<evidence type="ECO:0000256" key="9">
    <source>
        <dbReference type="PROSITE-ProRule" id="PRU00221"/>
    </source>
</evidence>
<dbReference type="PROSITE" id="PS50294">
    <property type="entry name" value="WD_REPEATS_REGION"/>
    <property type="match status" value="3"/>
</dbReference>
<dbReference type="SMART" id="SM00320">
    <property type="entry name" value="WD40"/>
    <property type="match status" value="5"/>
</dbReference>
<dbReference type="GO" id="GO:0006281">
    <property type="term" value="P:DNA repair"/>
    <property type="evidence" value="ECO:0007669"/>
    <property type="project" value="UniProtKB-KW"/>
</dbReference>
<protein>
    <recommendedName>
        <fullName evidence="11">CAF1B/HIR1 beta-propeller domain-containing protein</fullName>
    </recommendedName>
</protein>